<feature type="region of interest" description="Disordered" evidence="1">
    <location>
        <begin position="32"/>
        <end position="52"/>
    </location>
</feature>
<accession>A0A480A6S2</accession>
<keyword evidence="3" id="KW-1185">Reference proteome</keyword>
<proteinExistence type="predicted"/>
<reference evidence="3" key="1">
    <citation type="submission" date="2019-02" db="EMBL/GenBank/DDBJ databases">
        <title>Draft genome sequence of Sphaerospermopsis reniformis NIES-1949.</title>
        <authorList>
            <person name="Yamaguchi H."/>
            <person name="Suzuki S."/>
            <person name="Kawachi M."/>
        </authorList>
    </citation>
    <scope>NUCLEOTIDE SEQUENCE [LARGE SCALE GENOMIC DNA]</scope>
    <source>
        <strain evidence="3">NIES-1949</strain>
    </source>
</reference>
<dbReference type="RefSeq" id="WP_187039102.1">
    <property type="nucleotide sequence ID" value="NZ_BJCE01000250.1"/>
</dbReference>
<evidence type="ECO:0000313" key="3">
    <source>
        <dbReference type="Proteomes" id="UP000300142"/>
    </source>
</evidence>
<dbReference type="AlphaFoldDB" id="A0A480A6S2"/>
<gene>
    <name evidence="2" type="ORF">SR1949_45290</name>
</gene>
<organism evidence="2 3">
    <name type="scientific">Sphaerospermopsis reniformis</name>
    <dbReference type="NCBI Taxonomy" id="531300"/>
    <lineage>
        <taxon>Bacteria</taxon>
        <taxon>Bacillati</taxon>
        <taxon>Cyanobacteriota</taxon>
        <taxon>Cyanophyceae</taxon>
        <taxon>Nostocales</taxon>
        <taxon>Aphanizomenonaceae</taxon>
        <taxon>Sphaerospermopsis</taxon>
    </lineage>
</organism>
<name>A0A480A6S2_9CYAN</name>
<dbReference type="Proteomes" id="UP000300142">
    <property type="component" value="Unassembled WGS sequence"/>
</dbReference>
<comment type="caution">
    <text evidence="2">The sequence shown here is derived from an EMBL/GenBank/DDBJ whole genome shotgun (WGS) entry which is preliminary data.</text>
</comment>
<dbReference type="EMBL" id="BJCE01000250">
    <property type="protein sequence ID" value="GCL39403.1"/>
    <property type="molecule type" value="Genomic_DNA"/>
</dbReference>
<protein>
    <submittedName>
        <fullName evidence="2">Uncharacterized protein</fullName>
    </submittedName>
</protein>
<sequence>MRYAILLITAAIFILIPVYVLTANNLNQDNLVSCRSGKEEPPSDSTSDRSGA</sequence>
<feature type="compositionally biased region" description="Polar residues" evidence="1">
    <location>
        <begin position="43"/>
        <end position="52"/>
    </location>
</feature>
<evidence type="ECO:0000256" key="1">
    <source>
        <dbReference type="SAM" id="MobiDB-lite"/>
    </source>
</evidence>
<evidence type="ECO:0000313" key="2">
    <source>
        <dbReference type="EMBL" id="GCL39403.1"/>
    </source>
</evidence>